<keyword evidence="3" id="KW-1185">Reference proteome</keyword>
<evidence type="ECO:0000256" key="1">
    <source>
        <dbReference type="SAM" id="MobiDB-lite"/>
    </source>
</evidence>
<gene>
    <name evidence="2" type="ORF">BaOVIS_003750</name>
</gene>
<dbReference type="OrthoDB" id="361331at2759"/>
<protein>
    <submittedName>
        <fullName evidence="2">Uncharacterized protein</fullName>
    </submittedName>
</protein>
<organism evidence="2 3">
    <name type="scientific">Babesia ovis</name>
    <dbReference type="NCBI Taxonomy" id="5869"/>
    <lineage>
        <taxon>Eukaryota</taxon>
        <taxon>Sar</taxon>
        <taxon>Alveolata</taxon>
        <taxon>Apicomplexa</taxon>
        <taxon>Aconoidasida</taxon>
        <taxon>Piroplasmida</taxon>
        <taxon>Babesiidae</taxon>
        <taxon>Babesia</taxon>
    </lineage>
</organism>
<feature type="region of interest" description="Disordered" evidence="1">
    <location>
        <begin position="85"/>
        <end position="146"/>
    </location>
</feature>
<dbReference type="EMBL" id="BLIY01000003">
    <property type="protein sequence ID" value="GFE52971.1"/>
    <property type="molecule type" value="Genomic_DNA"/>
</dbReference>
<feature type="compositionally biased region" description="Low complexity" evidence="1">
    <location>
        <begin position="210"/>
        <end position="222"/>
    </location>
</feature>
<dbReference type="AlphaFoldDB" id="A0A9W5T920"/>
<evidence type="ECO:0000313" key="3">
    <source>
        <dbReference type="Proteomes" id="UP001057455"/>
    </source>
</evidence>
<sequence>MEHASVANSKYYFDVVDKQWWVLPPGHSEWKCMPLEEAEELGLHDAVLSKHCTFVDSTIDDYKAAVSTVESSLDHCASVKATVEPVPAKHSPRVSKEDKDGTCPITAESIPFGASSTSISINGSESPAAGSARSHSSSDSGLKSHLGKSISRLQEELSNTLEHLDSEDKRTYPADWGNMDTNSSINSVTGRSNTTSSAVLGNQLTNLMESSSAKKSLTSSSAPPNMGKRESFVRSAVRHATIKNNGAFGDFIRDVAAERERMQKQASTSEAKLPGERYQKMIDRARTLAAISMAQDDEPLRVKTSGASHESLIRDLRMEVMGDDIGDDTPGVAFDLSSDSDGSAELVQSDSLKSLMSQRMSLRRGVSNVMNDSAA</sequence>
<evidence type="ECO:0000313" key="2">
    <source>
        <dbReference type="EMBL" id="GFE52971.1"/>
    </source>
</evidence>
<accession>A0A9W5T920</accession>
<comment type="caution">
    <text evidence="2">The sequence shown here is derived from an EMBL/GenBank/DDBJ whole genome shotgun (WGS) entry which is preliminary data.</text>
</comment>
<dbReference type="Proteomes" id="UP001057455">
    <property type="component" value="Unassembled WGS sequence"/>
</dbReference>
<reference evidence="2" key="1">
    <citation type="submission" date="2019-12" db="EMBL/GenBank/DDBJ databases">
        <title>Genome sequence of Babesia ovis.</title>
        <authorList>
            <person name="Yamagishi J."/>
            <person name="Sevinc F."/>
            <person name="Xuan X."/>
        </authorList>
    </citation>
    <scope>NUCLEOTIDE SEQUENCE</scope>
    <source>
        <strain evidence="2">Selcuk</strain>
    </source>
</reference>
<feature type="region of interest" description="Disordered" evidence="1">
    <location>
        <begin position="171"/>
        <end position="196"/>
    </location>
</feature>
<name>A0A9W5T920_BABOV</name>
<proteinExistence type="predicted"/>
<feature type="region of interest" description="Disordered" evidence="1">
    <location>
        <begin position="209"/>
        <end position="230"/>
    </location>
</feature>
<feature type="compositionally biased region" description="Low complexity" evidence="1">
    <location>
        <begin position="115"/>
        <end position="146"/>
    </location>
</feature>
<feature type="compositionally biased region" description="Polar residues" evidence="1">
    <location>
        <begin position="179"/>
        <end position="196"/>
    </location>
</feature>